<protein>
    <recommendedName>
        <fullName evidence="3">Thioesterase family protein</fullName>
    </recommendedName>
</protein>
<proteinExistence type="predicted"/>
<organism evidence="1 2">
    <name type="scientific">Actinosynnema pretiosum subsp. pretiosum</name>
    <dbReference type="NCBI Taxonomy" id="103721"/>
    <lineage>
        <taxon>Bacteria</taxon>
        <taxon>Bacillati</taxon>
        <taxon>Actinomycetota</taxon>
        <taxon>Actinomycetes</taxon>
        <taxon>Pseudonocardiales</taxon>
        <taxon>Pseudonocardiaceae</taxon>
        <taxon>Actinosynnema</taxon>
    </lineage>
</organism>
<reference evidence="1" key="1">
    <citation type="submission" date="2021-04" db="EMBL/GenBank/DDBJ databases">
        <title>Genomic sequence of Actinosynnema pretiosum subsp. pretiosum ATCC 31280 (C-14919).</title>
        <authorList>
            <person name="Bai L."/>
            <person name="Wang X."/>
            <person name="Xiao Y."/>
        </authorList>
    </citation>
    <scope>NUCLEOTIDE SEQUENCE</scope>
    <source>
        <strain evidence="1">ATCC 31280</strain>
    </source>
</reference>
<name>A0AA45L7A7_9PSEU</name>
<accession>A0AA45L7A7</accession>
<dbReference type="AlphaFoldDB" id="A0AA45L7A7"/>
<gene>
    <name evidence="1" type="ORF">KCV87_33240</name>
</gene>
<dbReference type="Proteomes" id="UP000677152">
    <property type="component" value="Chromosome"/>
</dbReference>
<evidence type="ECO:0000313" key="1">
    <source>
        <dbReference type="EMBL" id="QUF04150.1"/>
    </source>
</evidence>
<evidence type="ECO:0000313" key="2">
    <source>
        <dbReference type="Proteomes" id="UP000677152"/>
    </source>
</evidence>
<dbReference type="EMBL" id="CP073249">
    <property type="protein sequence ID" value="QUF04150.1"/>
    <property type="molecule type" value="Genomic_DNA"/>
</dbReference>
<dbReference type="SUPFAM" id="SSF54637">
    <property type="entry name" value="Thioesterase/thiol ester dehydrase-isomerase"/>
    <property type="match status" value="1"/>
</dbReference>
<dbReference type="Gene3D" id="3.10.129.10">
    <property type="entry name" value="Hotdog Thioesterase"/>
    <property type="match status" value="1"/>
</dbReference>
<dbReference type="InterPro" id="IPR029069">
    <property type="entry name" value="HotDog_dom_sf"/>
</dbReference>
<evidence type="ECO:0008006" key="3">
    <source>
        <dbReference type="Google" id="ProtNLM"/>
    </source>
</evidence>
<sequence>MEVRVPARFNGPPGSAQGGWVCGLLARLAAPEGAVVTLLSPPPLETPLLLETGPRRAVLRLGEEVVATVAATTSVPPAVDPVPPEVAAAAEDGFPGAGGHAGGHPFPTCFACGPDRADGLRLRPGPVPGRPGDAACRWTPGRETDDEVLWAVLDCPGGWTGDPRADPAVLTRMTARLLAPPVPGAPHVVVARAAGRTGRTAVKLTSVYGPGGDLVATASARWTALDAEGL</sequence>